<reference evidence="1" key="2">
    <citation type="journal article" date="2021" name="Microbiome">
        <title>Successional dynamics and alternative stable states in a saline activated sludge microbial community over 9 years.</title>
        <authorList>
            <person name="Wang Y."/>
            <person name="Ye J."/>
            <person name="Ju F."/>
            <person name="Liu L."/>
            <person name="Boyd J.A."/>
            <person name="Deng Y."/>
            <person name="Parks D.H."/>
            <person name="Jiang X."/>
            <person name="Yin X."/>
            <person name="Woodcroft B.J."/>
            <person name="Tyson G.W."/>
            <person name="Hugenholtz P."/>
            <person name="Polz M.F."/>
            <person name="Zhang T."/>
        </authorList>
    </citation>
    <scope>NUCLEOTIDE SEQUENCE</scope>
    <source>
        <strain evidence="1">HKST-UBA14</strain>
    </source>
</reference>
<reference evidence="1" key="1">
    <citation type="submission" date="2020-04" db="EMBL/GenBank/DDBJ databases">
        <authorList>
            <person name="Zhang T."/>
        </authorList>
    </citation>
    <scope>NUCLEOTIDE SEQUENCE</scope>
    <source>
        <strain evidence="1">HKST-UBA14</strain>
    </source>
</reference>
<dbReference type="Gene3D" id="3.90.1720.10">
    <property type="entry name" value="endopeptidase domain like (from Nostoc punctiforme)"/>
    <property type="match status" value="1"/>
</dbReference>
<dbReference type="AlphaFoldDB" id="A0A955L5T8"/>
<gene>
    <name evidence="1" type="ORF">KC909_02620</name>
</gene>
<name>A0A955L5T8_9BACT</name>
<accession>A0A955L5T8</accession>
<protein>
    <submittedName>
        <fullName evidence="1">Uncharacterized protein</fullName>
    </submittedName>
</protein>
<dbReference type="EMBL" id="JAGQLK010000043">
    <property type="protein sequence ID" value="MCA9383236.1"/>
    <property type="molecule type" value="Genomic_DNA"/>
</dbReference>
<sequence>MKTIYEIPEAAKTVIREYFEIPIGNKKVVAPYFMNLKKQRAGLRVMVGKGDPGEIAREMKVFAQLKGFDLSKASEKDIREFMLANNVGIDCSGYVVYILNNWLRSQGKKKLNNYLVFKSNNFLSKLKRMLRSVQNMGANTLTNESNTIKVENLNEIRPGDLIRAKGKQRNSHHVALIIEVVIEDEVIKEFTYTHSHRYYEEDNGVRIGKVKISNPNGELKDQEWLEIKDGRNWMYEDLMVEYEDNGVRRLKNVTLDYTKIIEE</sequence>
<evidence type="ECO:0000313" key="1">
    <source>
        <dbReference type="EMBL" id="MCA9383236.1"/>
    </source>
</evidence>
<proteinExistence type="predicted"/>
<dbReference type="Proteomes" id="UP000783287">
    <property type="component" value="Unassembled WGS sequence"/>
</dbReference>
<comment type="caution">
    <text evidence="1">The sequence shown here is derived from an EMBL/GenBank/DDBJ whole genome shotgun (WGS) entry which is preliminary data.</text>
</comment>
<evidence type="ECO:0000313" key="2">
    <source>
        <dbReference type="Proteomes" id="UP000783287"/>
    </source>
</evidence>
<organism evidence="1 2">
    <name type="scientific">Candidatus Dojkabacteria bacterium</name>
    <dbReference type="NCBI Taxonomy" id="2099670"/>
    <lineage>
        <taxon>Bacteria</taxon>
        <taxon>Candidatus Dojkabacteria</taxon>
    </lineage>
</organism>